<evidence type="ECO:0000256" key="5">
    <source>
        <dbReference type="ARBA" id="ARBA00022801"/>
    </source>
</evidence>
<dbReference type="InterPro" id="IPR043502">
    <property type="entry name" value="DNA/RNA_pol_sf"/>
</dbReference>
<keyword evidence="6" id="KW-0695">RNA-directed DNA polymerase</keyword>
<dbReference type="Gene3D" id="1.10.340.70">
    <property type="match status" value="1"/>
</dbReference>
<name>A0A2Z7D3Z8_9LAMI</name>
<feature type="domain" description="Reverse transcriptase RNase H-like" evidence="7">
    <location>
        <begin position="2"/>
        <end position="52"/>
    </location>
</feature>
<dbReference type="OrthoDB" id="1939491at2759"/>
<evidence type="ECO:0000313" key="10">
    <source>
        <dbReference type="Proteomes" id="UP000250235"/>
    </source>
</evidence>
<dbReference type="PANTHER" id="PTHR37984">
    <property type="entry name" value="PROTEIN CBG26694"/>
    <property type="match status" value="1"/>
</dbReference>
<keyword evidence="4" id="KW-0255">Endonuclease</keyword>
<dbReference type="Pfam" id="PF17921">
    <property type="entry name" value="Integrase_H2C2"/>
    <property type="match status" value="1"/>
</dbReference>
<dbReference type="InterPro" id="IPR050951">
    <property type="entry name" value="Retrovirus_Pol_polyprotein"/>
</dbReference>
<evidence type="ECO:0000259" key="8">
    <source>
        <dbReference type="Pfam" id="PF17921"/>
    </source>
</evidence>
<evidence type="ECO:0000256" key="2">
    <source>
        <dbReference type="ARBA" id="ARBA00022695"/>
    </source>
</evidence>
<sequence length="209" mass="24315">MTAIIHCLRVWRHYLLGSRFIVKTDNIATSYFQSQKKLSPKQARWQDFLAEFDYVLEYRPGKANVVADALSRKVELASISTVLGDLPTRIKEGLGHDLVAKELVKLAEQGKTRQLWLEDGLLYTQGRRLYVPKWEDMWKDLIRECHDTKWAGHAGQKRTRALPESSYFWPQMRDQVELYVKTFLVCQQDKVENKQPAGMLEPLPTSEHP</sequence>
<proteinExistence type="predicted"/>
<keyword evidence="5" id="KW-0378">Hydrolase</keyword>
<keyword evidence="10" id="KW-1185">Reference proteome</keyword>
<dbReference type="AlphaFoldDB" id="A0A2Z7D3Z8"/>
<dbReference type="Proteomes" id="UP000250235">
    <property type="component" value="Unassembled WGS sequence"/>
</dbReference>
<dbReference type="GO" id="GO:0004519">
    <property type="term" value="F:endonuclease activity"/>
    <property type="evidence" value="ECO:0007669"/>
    <property type="project" value="UniProtKB-KW"/>
</dbReference>
<dbReference type="PANTHER" id="PTHR37984:SF5">
    <property type="entry name" value="PROTEIN NYNRIN-LIKE"/>
    <property type="match status" value="1"/>
</dbReference>
<keyword evidence="1" id="KW-0808">Transferase</keyword>
<dbReference type="GO" id="GO:0016787">
    <property type="term" value="F:hydrolase activity"/>
    <property type="evidence" value="ECO:0007669"/>
    <property type="project" value="UniProtKB-KW"/>
</dbReference>
<dbReference type="InterPro" id="IPR041373">
    <property type="entry name" value="RT_RNaseH"/>
</dbReference>
<dbReference type="CDD" id="cd09274">
    <property type="entry name" value="RNase_HI_RT_Ty3"/>
    <property type="match status" value="1"/>
</dbReference>
<dbReference type="EMBL" id="KQ990357">
    <property type="protein sequence ID" value="KZV53487.1"/>
    <property type="molecule type" value="Genomic_DNA"/>
</dbReference>
<evidence type="ECO:0000256" key="1">
    <source>
        <dbReference type="ARBA" id="ARBA00022679"/>
    </source>
</evidence>
<organism evidence="9 10">
    <name type="scientific">Dorcoceras hygrometricum</name>
    <dbReference type="NCBI Taxonomy" id="472368"/>
    <lineage>
        <taxon>Eukaryota</taxon>
        <taxon>Viridiplantae</taxon>
        <taxon>Streptophyta</taxon>
        <taxon>Embryophyta</taxon>
        <taxon>Tracheophyta</taxon>
        <taxon>Spermatophyta</taxon>
        <taxon>Magnoliopsida</taxon>
        <taxon>eudicotyledons</taxon>
        <taxon>Gunneridae</taxon>
        <taxon>Pentapetalae</taxon>
        <taxon>asterids</taxon>
        <taxon>lamiids</taxon>
        <taxon>Lamiales</taxon>
        <taxon>Gesneriaceae</taxon>
        <taxon>Didymocarpoideae</taxon>
        <taxon>Trichosporeae</taxon>
        <taxon>Loxocarpinae</taxon>
        <taxon>Dorcoceras</taxon>
    </lineage>
</organism>
<evidence type="ECO:0008006" key="11">
    <source>
        <dbReference type="Google" id="ProtNLM"/>
    </source>
</evidence>
<feature type="domain" description="Integrase zinc-binding" evidence="8">
    <location>
        <begin position="136"/>
        <end position="191"/>
    </location>
</feature>
<dbReference type="InterPro" id="IPR041588">
    <property type="entry name" value="Integrase_H2C2"/>
</dbReference>
<dbReference type="SUPFAM" id="SSF56672">
    <property type="entry name" value="DNA/RNA polymerases"/>
    <property type="match status" value="1"/>
</dbReference>
<accession>A0A2Z7D3Z8</accession>
<gene>
    <name evidence="9" type="ORF">F511_14853</name>
</gene>
<dbReference type="Pfam" id="PF17917">
    <property type="entry name" value="RT_RNaseH"/>
    <property type="match status" value="1"/>
</dbReference>
<evidence type="ECO:0000256" key="6">
    <source>
        <dbReference type="ARBA" id="ARBA00022918"/>
    </source>
</evidence>
<evidence type="ECO:0000259" key="7">
    <source>
        <dbReference type="Pfam" id="PF17917"/>
    </source>
</evidence>
<evidence type="ECO:0000256" key="3">
    <source>
        <dbReference type="ARBA" id="ARBA00022722"/>
    </source>
</evidence>
<reference evidence="9 10" key="1">
    <citation type="journal article" date="2015" name="Proc. Natl. Acad. Sci. U.S.A.">
        <title>The resurrection genome of Boea hygrometrica: A blueprint for survival of dehydration.</title>
        <authorList>
            <person name="Xiao L."/>
            <person name="Yang G."/>
            <person name="Zhang L."/>
            <person name="Yang X."/>
            <person name="Zhao S."/>
            <person name="Ji Z."/>
            <person name="Zhou Q."/>
            <person name="Hu M."/>
            <person name="Wang Y."/>
            <person name="Chen M."/>
            <person name="Xu Y."/>
            <person name="Jin H."/>
            <person name="Xiao X."/>
            <person name="Hu G."/>
            <person name="Bao F."/>
            <person name="Hu Y."/>
            <person name="Wan P."/>
            <person name="Li L."/>
            <person name="Deng X."/>
            <person name="Kuang T."/>
            <person name="Xiang C."/>
            <person name="Zhu J.K."/>
            <person name="Oliver M.J."/>
            <person name="He Y."/>
        </authorList>
    </citation>
    <scope>NUCLEOTIDE SEQUENCE [LARGE SCALE GENOMIC DNA]</scope>
    <source>
        <strain evidence="10">cv. XS01</strain>
    </source>
</reference>
<evidence type="ECO:0000256" key="4">
    <source>
        <dbReference type="ARBA" id="ARBA00022759"/>
    </source>
</evidence>
<dbReference type="GO" id="GO:0003964">
    <property type="term" value="F:RNA-directed DNA polymerase activity"/>
    <property type="evidence" value="ECO:0007669"/>
    <property type="project" value="UniProtKB-KW"/>
</dbReference>
<keyword evidence="3" id="KW-0540">Nuclease</keyword>
<keyword evidence="2" id="KW-0548">Nucleotidyltransferase</keyword>
<evidence type="ECO:0000313" key="9">
    <source>
        <dbReference type="EMBL" id="KZV53487.1"/>
    </source>
</evidence>
<protein>
    <recommendedName>
        <fullName evidence="11">Reverse transcriptase RNase H-like domain-containing protein</fullName>
    </recommendedName>
</protein>